<dbReference type="PANTHER" id="PTHR12817:SF0">
    <property type="entry name" value="GEO08327P1"/>
    <property type="match status" value="1"/>
</dbReference>
<gene>
    <name evidence="3" type="ORF">B0A55_02103</name>
</gene>
<organism evidence="3 4">
    <name type="scientific">Friedmanniomyces simplex</name>
    <dbReference type="NCBI Taxonomy" id="329884"/>
    <lineage>
        <taxon>Eukaryota</taxon>
        <taxon>Fungi</taxon>
        <taxon>Dikarya</taxon>
        <taxon>Ascomycota</taxon>
        <taxon>Pezizomycotina</taxon>
        <taxon>Dothideomycetes</taxon>
        <taxon>Dothideomycetidae</taxon>
        <taxon>Mycosphaerellales</taxon>
        <taxon>Teratosphaeriaceae</taxon>
        <taxon>Friedmanniomyces</taxon>
    </lineage>
</organism>
<proteinExistence type="inferred from homology"/>
<evidence type="ECO:0000256" key="1">
    <source>
        <dbReference type="ARBA" id="ARBA00006218"/>
    </source>
</evidence>
<accession>A0A4U0XWN0</accession>
<dbReference type="Proteomes" id="UP000309340">
    <property type="component" value="Unassembled WGS sequence"/>
</dbReference>
<dbReference type="GO" id="GO:0005802">
    <property type="term" value="C:trans-Golgi network"/>
    <property type="evidence" value="ECO:0007669"/>
    <property type="project" value="TreeGrafter"/>
</dbReference>
<dbReference type="GO" id="GO:0005801">
    <property type="term" value="C:cis-Golgi network"/>
    <property type="evidence" value="ECO:0007669"/>
    <property type="project" value="TreeGrafter"/>
</dbReference>
<evidence type="ECO:0008006" key="5">
    <source>
        <dbReference type="Google" id="ProtNLM"/>
    </source>
</evidence>
<dbReference type="CDD" id="cd14944">
    <property type="entry name" value="TRAPPC6A_Trs33"/>
    <property type="match status" value="1"/>
</dbReference>
<dbReference type="OrthoDB" id="941624at2759"/>
<dbReference type="SUPFAM" id="SSF111126">
    <property type="entry name" value="Ligand-binding domain in the NO signalling and Golgi transport"/>
    <property type="match status" value="1"/>
</dbReference>
<feature type="region of interest" description="Disordered" evidence="2">
    <location>
        <begin position="1"/>
        <end position="20"/>
    </location>
</feature>
<evidence type="ECO:0000256" key="2">
    <source>
        <dbReference type="SAM" id="MobiDB-lite"/>
    </source>
</evidence>
<comment type="caution">
    <text evidence="3">The sequence shown here is derived from an EMBL/GenBank/DDBJ whole genome shotgun (WGS) entry which is preliminary data.</text>
</comment>
<dbReference type="InterPro" id="IPR007194">
    <property type="entry name" value="TRAPP_component"/>
</dbReference>
<dbReference type="GO" id="GO:0006888">
    <property type="term" value="P:endoplasmic reticulum to Golgi vesicle-mediated transport"/>
    <property type="evidence" value="ECO:0007669"/>
    <property type="project" value="TreeGrafter"/>
</dbReference>
<dbReference type="Gene3D" id="3.30.1380.20">
    <property type="entry name" value="Trafficking protein particle complex subunit 3"/>
    <property type="match status" value="1"/>
</dbReference>
<comment type="similarity">
    <text evidence="1">Belongs to the TRAPP small subunits family. BET3 subfamily.</text>
</comment>
<sequence>MSRPTQTQQPPPPDDDPLNPKAAASALDFLLMELVPLAQRLTEQLLAREQALLEEYRRSRGFDWRAAKTVGVGYQKEQQGVRDGSGDGNGEQGVVVSADGSAAVVATGGRGGGGGGGGGGDVGAVVEGSGITSLGFPVMSEQTRESVFWRLDGMGYRVGQGLVERFSVNKPRPTTPLDAIKFVCKHLWILVFRKQIDNLKTNHRGVFVLTDNRFQPLSRMSVDRRTGIKGAEEALARAQTFLYFPGGVIRGALAGLGVEVTVEASSTEIPTATFQIKTKGAKP</sequence>
<dbReference type="STRING" id="329884.A0A4U0XWN0"/>
<dbReference type="AlphaFoldDB" id="A0A4U0XWN0"/>
<dbReference type="GO" id="GO:0030008">
    <property type="term" value="C:TRAPP complex"/>
    <property type="evidence" value="ECO:0007669"/>
    <property type="project" value="TreeGrafter"/>
</dbReference>
<dbReference type="PANTHER" id="PTHR12817">
    <property type="entry name" value="TRAFFICKING PROTEIN PARTICLE COMPLEX SUBUNIT 6B"/>
    <property type="match status" value="1"/>
</dbReference>
<dbReference type="EMBL" id="NAJQ01000079">
    <property type="protein sequence ID" value="TKA79993.1"/>
    <property type="molecule type" value="Genomic_DNA"/>
</dbReference>
<reference evidence="3 4" key="1">
    <citation type="submission" date="2017-03" db="EMBL/GenBank/DDBJ databases">
        <title>Genomes of endolithic fungi from Antarctica.</title>
        <authorList>
            <person name="Coleine C."/>
            <person name="Masonjones S."/>
            <person name="Stajich J.E."/>
        </authorList>
    </citation>
    <scope>NUCLEOTIDE SEQUENCE [LARGE SCALE GENOMIC DNA]</scope>
    <source>
        <strain evidence="3 4">CCFEE 5184</strain>
    </source>
</reference>
<evidence type="ECO:0000313" key="3">
    <source>
        <dbReference type="EMBL" id="TKA79993.1"/>
    </source>
</evidence>
<keyword evidence="4" id="KW-1185">Reference proteome</keyword>
<dbReference type="InterPro" id="IPR037992">
    <property type="entry name" value="TRAPPC6/Trs33"/>
</dbReference>
<dbReference type="Pfam" id="PF04051">
    <property type="entry name" value="TRAPP"/>
    <property type="match status" value="1"/>
</dbReference>
<dbReference type="InterPro" id="IPR024096">
    <property type="entry name" value="NO_sig/Golgi_transp_ligand-bd"/>
</dbReference>
<protein>
    <recommendedName>
        <fullName evidence="5">Trafficking protein particle complex subunit 6B</fullName>
    </recommendedName>
</protein>
<evidence type="ECO:0000313" key="4">
    <source>
        <dbReference type="Proteomes" id="UP000309340"/>
    </source>
</evidence>
<name>A0A4U0XWN0_9PEZI</name>